<reference evidence="2" key="1">
    <citation type="submission" date="2020-05" db="EMBL/GenBank/DDBJ databases">
        <authorList>
            <person name="Rincon C."/>
            <person name="Sanders R I."/>
            <person name="Robbins C."/>
            <person name="Chaturvedi A."/>
        </authorList>
    </citation>
    <scope>NUCLEOTIDE SEQUENCE</scope>
    <source>
        <strain evidence="2">CHB12</strain>
    </source>
</reference>
<organism evidence="2 3">
    <name type="scientific">Rhizophagus irregularis</name>
    <dbReference type="NCBI Taxonomy" id="588596"/>
    <lineage>
        <taxon>Eukaryota</taxon>
        <taxon>Fungi</taxon>
        <taxon>Fungi incertae sedis</taxon>
        <taxon>Mucoromycota</taxon>
        <taxon>Glomeromycotina</taxon>
        <taxon>Glomeromycetes</taxon>
        <taxon>Glomerales</taxon>
        <taxon>Glomeraceae</taxon>
        <taxon>Rhizophagus</taxon>
    </lineage>
</organism>
<evidence type="ECO:0000313" key="2">
    <source>
        <dbReference type="EMBL" id="CAB5374542.1"/>
    </source>
</evidence>
<proteinExistence type="predicted"/>
<dbReference type="AlphaFoldDB" id="A0A916EBH6"/>
<gene>
    <name evidence="2" type="ORF">CHRIB12_LOCUS14495</name>
</gene>
<evidence type="ECO:0000256" key="1">
    <source>
        <dbReference type="SAM" id="MobiDB-lite"/>
    </source>
</evidence>
<dbReference type="EMBL" id="CAGKOT010000033">
    <property type="protein sequence ID" value="CAB5374542.1"/>
    <property type="molecule type" value="Genomic_DNA"/>
</dbReference>
<dbReference type="Proteomes" id="UP000684084">
    <property type="component" value="Unassembled WGS sequence"/>
</dbReference>
<dbReference type="OrthoDB" id="2338877at2759"/>
<protein>
    <submittedName>
        <fullName evidence="2">Uncharacterized protein</fullName>
    </submittedName>
</protein>
<accession>A0A916EBH6</accession>
<feature type="region of interest" description="Disordered" evidence="1">
    <location>
        <begin position="1"/>
        <end position="37"/>
    </location>
</feature>
<name>A0A916EBH6_9GLOM</name>
<dbReference type="VEuPathDB" id="FungiDB:RhiirFUN_015750"/>
<comment type="caution">
    <text evidence="2">The sequence shown here is derived from an EMBL/GenBank/DDBJ whole genome shotgun (WGS) entry which is preliminary data.</text>
</comment>
<sequence>MDSIKKDLQEASDANSDFEITQKKGPRSLAELHKGKTKSVPVTLNIENLHVKKTKQFAENNATQIMGDNITLRTKKDDQNHSSKTDDYFPLRDDISCQFITMIPSLKRHVQVMFFPMAQSYQTTTTTRLRRQK</sequence>
<evidence type="ECO:0000313" key="3">
    <source>
        <dbReference type="Proteomes" id="UP000684084"/>
    </source>
</evidence>